<dbReference type="PANTHER" id="PTHR37466:SF1">
    <property type="entry name" value="SLR1628 PROTEIN"/>
    <property type="match status" value="1"/>
</dbReference>
<evidence type="ECO:0008006" key="3">
    <source>
        <dbReference type="Google" id="ProtNLM"/>
    </source>
</evidence>
<keyword evidence="2" id="KW-1185">Reference proteome</keyword>
<dbReference type="RefSeq" id="WP_184046861.1">
    <property type="nucleotide sequence ID" value="NZ_JACIGK010000027.1"/>
</dbReference>
<organism evidence="1 2">
    <name type="scientific">Roseospira visakhapatnamensis</name>
    <dbReference type="NCBI Taxonomy" id="390880"/>
    <lineage>
        <taxon>Bacteria</taxon>
        <taxon>Pseudomonadati</taxon>
        <taxon>Pseudomonadota</taxon>
        <taxon>Alphaproteobacteria</taxon>
        <taxon>Rhodospirillales</taxon>
        <taxon>Rhodospirillaceae</taxon>
        <taxon>Roseospira</taxon>
    </lineage>
</organism>
<evidence type="ECO:0000313" key="2">
    <source>
        <dbReference type="Proteomes" id="UP000554286"/>
    </source>
</evidence>
<protein>
    <recommendedName>
        <fullName evidence="3">DUF2237 domain-containing protein</fullName>
    </recommendedName>
</protein>
<dbReference type="PANTHER" id="PTHR37466">
    <property type="entry name" value="SLR1628 PROTEIN"/>
    <property type="match status" value="1"/>
</dbReference>
<accession>A0A7W6WB51</accession>
<dbReference type="Proteomes" id="UP000554286">
    <property type="component" value="Unassembled WGS sequence"/>
</dbReference>
<evidence type="ECO:0000313" key="1">
    <source>
        <dbReference type="EMBL" id="MBB4267453.1"/>
    </source>
</evidence>
<dbReference type="EMBL" id="JACIGK010000027">
    <property type="protein sequence ID" value="MBB4267453.1"/>
    <property type="molecule type" value="Genomic_DNA"/>
</dbReference>
<comment type="caution">
    <text evidence="1">The sequence shown here is derived from an EMBL/GenBank/DDBJ whole genome shotgun (WGS) entry which is preliminary data.</text>
</comment>
<dbReference type="Pfam" id="PF09996">
    <property type="entry name" value="DUF2237"/>
    <property type="match status" value="1"/>
</dbReference>
<gene>
    <name evidence="1" type="ORF">GGD89_003097</name>
</gene>
<dbReference type="Gene3D" id="3.30.56.110">
    <property type="entry name" value="Protein of unknown function DUF2237"/>
    <property type="match status" value="1"/>
</dbReference>
<dbReference type="InterPro" id="IPR018714">
    <property type="entry name" value="DUF2237"/>
</dbReference>
<dbReference type="AlphaFoldDB" id="A0A7W6WB51"/>
<reference evidence="1 2" key="1">
    <citation type="submission" date="2020-08" db="EMBL/GenBank/DDBJ databases">
        <title>Genome sequencing of Purple Non-Sulfur Bacteria from various extreme environments.</title>
        <authorList>
            <person name="Mayer M."/>
        </authorList>
    </citation>
    <scope>NUCLEOTIDE SEQUENCE [LARGE SCALE GENOMIC DNA]</scope>
    <source>
        <strain evidence="1 2">JA131</strain>
    </source>
</reference>
<proteinExistence type="predicted"/>
<sequence>MDTPQTSPRNVLGQALEPCSLRPLTGFFRDGSCNTCREDHGSHTVCAVMTLEFLEFSRRCGNDLLRPRPEFGFPGLQPGDRWCLCASRWLEAFEVGLAPPVVLDATHERALEVLDLAELQAYAAVA</sequence>
<name>A0A7W6WB51_9PROT</name>